<sequence>LPPLPPLLLLHGLAGHTGEWDDLAARLQADGHRVVTYDARGHGASTRRPRDMTRASFVADAVTLIEHLSLAPVVLVGQSLGGHTALLTAAAHPHLVDTLLLIEAGPGGANPNLPSEIGTWLDNSPMPFVDRDMMVAAVAELAERSYWDEWDRVRCPALVVRGANGTMRAAEPAEMRTRRPTATRTELIQDAGHDVHLDQPERLYEAVRAFLAAHAMNAVRHKGSTWPES</sequence>
<dbReference type="InterPro" id="IPR000073">
    <property type="entry name" value="AB_hydrolase_1"/>
</dbReference>
<comment type="caution">
    <text evidence="2">The sequence shown here is derived from an EMBL/GenBank/DDBJ whole genome shotgun (WGS) entry which is preliminary data.</text>
</comment>
<evidence type="ECO:0000259" key="1">
    <source>
        <dbReference type="Pfam" id="PF00561"/>
    </source>
</evidence>
<keyword evidence="2" id="KW-0378">Hydrolase</keyword>
<dbReference type="PANTHER" id="PTHR43194">
    <property type="entry name" value="HYDROLASE ALPHA/BETA FOLD FAMILY"/>
    <property type="match status" value="1"/>
</dbReference>
<name>A0A6G4VCF0_9ACTN</name>
<feature type="domain" description="AB hydrolase-1" evidence="1">
    <location>
        <begin position="5"/>
        <end position="122"/>
    </location>
</feature>
<protein>
    <submittedName>
        <fullName evidence="2">Alpha/beta hydrolase</fullName>
    </submittedName>
</protein>
<dbReference type="RefSeq" id="WP_165263842.1">
    <property type="nucleotide sequence ID" value="NZ_JAAKZY010000105.1"/>
</dbReference>
<feature type="non-terminal residue" evidence="2">
    <location>
        <position position="1"/>
    </location>
</feature>
<dbReference type="InterPro" id="IPR050228">
    <property type="entry name" value="Carboxylesterase_BioH"/>
</dbReference>
<dbReference type="SUPFAM" id="SSF53474">
    <property type="entry name" value="alpha/beta-Hydrolases"/>
    <property type="match status" value="1"/>
</dbReference>
<dbReference type="EMBL" id="JAAKZY010000105">
    <property type="protein sequence ID" value="NGO11483.1"/>
    <property type="molecule type" value="Genomic_DNA"/>
</dbReference>
<dbReference type="AlphaFoldDB" id="A0A6G4VCF0"/>
<dbReference type="GO" id="GO:0016787">
    <property type="term" value="F:hydrolase activity"/>
    <property type="evidence" value="ECO:0007669"/>
    <property type="project" value="UniProtKB-KW"/>
</dbReference>
<dbReference type="PANTHER" id="PTHR43194:SF2">
    <property type="entry name" value="PEROXISOMAL MEMBRANE PROTEIN LPX1"/>
    <property type="match status" value="1"/>
</dbReference>
<dbReference type="Pfam" id="PF00561">
    <property type="entry name" value="Abhydrolase_1"/>
    <property type="match status" value="1"/>
</dbReference>
<dbReference type="PRINTS" id="PR00111">
    <property type="entry name" value="ABHYDROLASE"/>
</dbReference>
<keyword evidence="3" id="KW-1185">Reference proteome</keyword>
<dbReference type="InterPro" id="IPR029058">
    <property type="entry name" value="AB_hydrolase_fold"/>
</dbReference>
<evidence type="ECO:0000313" key="2">
    <source>
        <dbReference type="EMBL" id="NGO11483.1"/>
    </source>
</evidence>
<organism evidence="2 3">
    <name type="scientific">Streptomyces scabichelini</name>
    <dbReference type="NCBI Taxonomy" id="2711217"/>
    <lineage>
        <taxon>Bacteria</taxon>
        <taxon>Bacillati</taxon>
        <taxon>Actinomycetota</taxon>
        <taxon>Actinomycetes</taxon>
        <taxon>Kitasatosporales</taxon>
        <taxon>Streptomycetaceae</taxon>
        <taxon>Streptomyces</taxon>
    </lineage>
</organism>
<proteinExistence type="predicted"/>
<evidence type="ECO:0000313" key="3">
    <source>
        <dbReference type="Proteomes" id="UP000472335"/>
    </source>
</evidence>
<gene>
    <name evidence="2" type="ORF">G5C60_28750</name>
</gene>
<accession>A0A6G4VCF0</accession>
<dbReference type="Proteomes" id="UP000472335">
    <property type="component" value="Unassembled WGS sequence"/>
</dbReference>
<dbReference type="Gene3D" id="3.40.50.1820">
    <property type="entry name" value="alpha/beta hydrolase"/>
    <property type="match status" value="1"/>
</dbReference>
<reference evidence="2 3" key="1">
    <citation type="submission" date="2020-02" db="EMBL/GenBank/DDBJ databases">
        <title>Whole-genome analyses of novel actinobacteria.</title>
        <authorList>
            <person name="Sahin N."/>
            <person name="Gencbay T."/>
        </authorList>
    </citation>
    <scope>NUCLEOTIDE SEQUENCE [LARGE SCALE GENOMIC DNA]</scope>
    <source>
        <strain evidence="2 3">HC44</strain>
    </source>
</reference>